<dbReference type="Proteomes" id="UP000289996">
    <property type="component" value="Unassembled WGS sequence"/>
</dbReference>
<dbReference type="InterPro" id="IPR036291">
    <property type="entry name" value="NAD(P)-bd_dom_sf"/>
</dbReference>
<evidence type="ECO:0000313" key="4">
    <source>
        <dbReference type="EMBL" id="VDG29427.1"/>
    </source>
</evidence>
<dbReference type="PANTHER" id="PTHR10366:SF564">
    <property type="entry name" value="STEROL-4-ALPHA-CARBOXYLATE 3-DEHYDROGENASE, DECARBOXYLATING"/>
    <property type="match status" value="1"/>
</dbReference>
<dbReference type="EMBL" id="UYIG01000141">
    <property type="protein sequence ID" value="VDG29427.1"/>
    <property type="molecule type" value="Genomic_DNA"/>
</dbReference>
<dbReference type="PANTHER" id="PTHR10366">
    <property type="entry name" value="NAD DEPENDENT EPIMERASE/DEHYDRATASE"/>
    <property type="match status" value="1"/>
</dbReference>
<sequence>MKKVVVTGGSGFVASWVIAEFLNQDYAVATSLRSLGKADAIKAGLSRYVTAERLSHLSFFEADLTSADGWQAGLADADGVIHVASPMGNGTESTAELVEVATSGVREVFQAAAAAGVKRLVMTSSQAASTPASSFTGTLDESFWTDPENPELDAYRISKVRAEQTAWQLADELDLDLTTILPGAIFGPVMTKNLSSNGILLQLLKGQPALPKVPLEISDVRDLANLHRLAFEQDTAIGKRYLAASQTLTMLAVGRLYQQNFPQLHLHVRPLPNWATRLLAKPMPSLRSLVPMLNRHYHHSTAAAETDLGWQQHDPETTVIDTAQRLISLGLVK</sequence>
<organism evidence="4 5">
    <name type="scientific">Lactiplantibacillus mudanjiangensis</name>
    <dbReference type="NCBI Taxonomy" id="1296538"/>
    <lineage>
        <taxon>Bacteria</taxon>
        <taxon>Bacillati</taxon>
        <taxon>Bacillota</taxon>
        <taxon>Bacilli</taxon>
        <taxon>Lactobacillales</taxon>
        <taxon>Lactobacillaceae</taxon>
        <taxon>Lactiplantibacillus</taxon>
    </lineage>
</organism>
<comment type="similarity">
    <text evidence="2">Belongs to the NAD(P)-dependent epimerase/dehydratase family. Dihydroflavonol-4-reductase subfamily.</text>
</comment>
<dbReference type="SUPFAM" id="SSF51735">
    <property type="entry name" value="NAD(P)-binding Rossmann-fold domains"/>
    <property type="match status" value="1"/>
</dbReference>
<reference evidence="4 5" key="1">
    <citation type="submission" date="2018-11" db="EMBL/GenBank/DDBJ databases">
        <authorList>
            <person name="Wuyts S."/>
        </authorList>
    </citation>
    <scope>NUCLEOTIDE SEQUENCE [LARGE SCALE GENOMIC DNA]</scope>
    <source>
        <strain evidence="4">Lactobacillus mudanjiangensis AMBF249</strain>
    </source>
</reference>
<dbReference type="InterPro" id="IPR001509">
    <property type="entry name" value="Epimerase_deHydtase"/>
</dbReference>
<evidence type="ECO:0000259" key="3">
    <source>
        <dbReference type="Pfam" id="PF01370"/>
    </source>
</evidence>
<evidence type="ECO:0000313" key="5">
    <source>
        <dbReference type="Proteomes" id="UP000289996"/>
    </source>
</evidence>
<gene>
    <name evidence="4" type="ORF">MUDAN_MDHGFNIF_00982</name>
</gene>
<keyword evidence="1" id="KW-0560">Oxidoreductase</keyword>
<evidence type="ECO:0000256" key="1">
    <source>
        <dbReference type="ARBA" id="ARBA00023002"/>
    </source>
</evidence>
<dbReference type="GO" id="GO:0016616">
    <property type="term" value="F:oxidoreductase activity, acting on the CH-OH group of donors, NAD or NADP as acceptor"/>
    <property type="evidence" value="ECO:0007669"/>
    <property type="project" value="TreeGrafter"/>
</dbReference>
<accession>A0A660E8I4</accession>
<proteinExistence type="inferred from homology"/>
<dbReference type="Gene3D" id="3.40.50.720">
    <property type="entry name" value="NAD(P)-binding Rossmann-like Domain"/>
    <property type="match status" value="1"/>
</dbReference>
<protein>
    <submittedName>
        <fullName evidence="4">Dehydrogenase [Lactobacillus brevis]</fullName>
    </submittedName>
</protein>
<keyword evidence="5" id="KW-1185">Reference proteome</keyword>
<dbReference type="InterPro" id="IPR050425">
    <property type="entry name" value="NAD(P)_dehydrat-like"/>
</dbReference>
<dbReference type="AlphaFoldDB" id="A0A660E8I4"/>
<dbReference type="Pfam" id="PF01370">
    <property type="entry name" value="Epimerase"/>
    <property type="match status" value="1"/>
</dbReference>
<feature type="domain" description="NAD-dependent epimerase/dehydratase" evidence="3">
    <location>
        <begin position="4"/>
        <end position="207"/>
    </location>
</feature>
<name>A0A660E8I4_9LACO</name>
<evidence type="ECO:0000256" key="2">
    <source>
        <dbReference type="ARBA" id="ARBA00023445"/>
    </source>
</evidence>
<dbReference type="OrthoDB" id="9778052at2"/>
<dbReference type="RefSeq" id="WP_130852135.1">
    <property type="nucleotide sequence ID" value="NZ_UYIG01000141.1"/>
</dbReference>